<organism evidence="1">
    <name type="scientific">Schistosoma curassoni</name>
    <dbReference type="NCBI Taxonomy" id="6186"/>
    <lineage>
        <taxon>Eukaryota</taxon>
        <taxon>Metazoa</taxon>
        <taxon>Spiralia</taxon>
        <taxon>Lophotrochozoa</taxon>
        <taxon>Platyhelminthes</taxon>
        <taxon>Trematoda</taxon>
        <taxon>Digenea</taxon>
        <taxon>Strigeidida</taxon>
        <taxon>Schistosomatoidea</taxon>
        <taxon>Schistosomatidae</taxon>
        <taxon>Schistosoma</taxon>
    </lineage>
</organism>
<accession>A0A183KBF8</accession>
<proteinExistence type="predicted"/>
<sequence>MMVGVLCLVHQRKVRTHHYYDDDVSDDDDQLHDLYDDYNLINLNLYVYSTQTVQGIDNVFQTYD</sequence>
<name>A0A183KBF8_9TREM</name>
<dbReference type="WBParaSite" id="SCUD_0001234901-mRNA-1">
    <property type="protein sequence ID" value="SCUD_0001234901-mRNA-1"/>
    <property type="gene ID" value="SCUD_0001234901"/>
</dbReference>
<protein>
    <submittedName>
        <fullName evidence="1">CPXV020 protein</fullName>
    </submittedName>
</protein>
<dbReference type="AlphaFoldDB" id="A0A183KBF8"/>
<reference evidence="1" key="1">
    <citation type="submission" date="2016-06" db="UniProtKB">
        <authorList>
            <consortium name="WormBaseParasite"/>
        </authorList>
    </citation>
    <scope>IDENTIFICATION</scope>
</reference>
<evidence type="ECO:0000313" key="1">
    <source>
        <dbReference type="WBParaSite" id="SCUD_0001234901-mRNA-1"/>
    </source>
</evidence>